<name>A0A3D8VGH5_9GAMM</name>
<sequence>MPSSSHLLFIPALAGLLYACVQLALEWSGGGVQSHHLLNRADMPAISNWLGLLTLPAVGLAFGWRARRLGGVTRAMWAGLIVSFLYGMAMATGFKLGAEGITQALFAGLFGVAILAPVYRAECIAGFVAGMAFTFGGVLPLIVALVFAGLSAAVRFGARALWRRSRRAA</sequence>
<dbReference type="AlphaFoldDB" id="A0A3D8VGH5"/>
<feature type="transmembrane region" description="Helical" evidence="1">
    <location>
        <begin position="76"/>
        <end position="94"/>
    </location>
</feature>
<feature type="transmembrane region" description="Helical" evidence="1">
    <location>
        <begin position="100"/>
        <end position="119"/>
    </location>
</feature>
<accession>A0A3D8VGH5</accession>
<feature type="transmembrane region" description="Helical" evidence="1">
    <location>
        <begin position="7"/>
        <end position="25"/>
    </location>
</feature>
<protein>
    <submittedName>
        <fullName evidence="2">Uncharacterized protein</fullName>
    </submittedName>
</protein>
<gene>
    <name evidence="2" type="ORF">DX912_08440</name>
</gene>
<keyword evidence="1" id="KW-0812">Transmembrane</keyword>
<feature type="transmembrane region" description="Helical" evidence="1">
    <location>
        <begin position="45"/>
        <end position="64"/>
    </location>
</feature>
<dbReference type="EMBL" id="QTJR01000004">
    <property type="protein sequence ID" value="RDY67918.1"/>
    <property type="molecule type" value="Genomic_DNA"/>
</dbReference>
<feature type="transmembrane region" description="Helical" evidence="1">
    <location>
        <begin position="131"/>
        <end position="154"/>
    </location>
</feature>
<keyword evidence="3" id="KW-1185">Reference proteome</keyword>
<comment type="caution">
    <text evidence="2">The sequence shown here is derived from an EMBL/GenBank/DDBJ whole genome shotgun (WGS) entry which is preliminary data.</text>
</comment>
<evidence type="ECO:0000256" key="1">
    <source>
        <dbReference type="SAM" id="Phobius"/>
    </source>
</evidence>
<organism evidence="2 3">
    <name type="scientific">Lysobacter soli</name>
    <dbReference type="NCBI Taxonomy" id="453783"/>
    <lineage>
        <taxon>Bacteria</taxon>
        <taxon>Pseudomonadati</taxon>
        <taxon>Pseudomonadota</taxon>
        <taxon>Gammaproteobacteria</taxon>
        <taxon>Lysobacterales</taxon>
        <taxon>Lysobacteraceae</taxon>
        <taxon>Lysobacter</taxon>
    </lineage>
</organism>
<proteinExistence type="predicted"/>
<reference evidence="2 3" key="1">
    <citation type="submission" date="2018-08" db="EMBL/GenBank/DDBJ databases">
        <title>Lysobacter soli KCTC 22011, whole genome shotgun sequence.</title>
        <authorList>
            <person name="Zhang X."/>
            <person name="Feng G."/>
            <person name="Zhu H."/>
        </authorList>
    </citation>
    <scope>NUCLEOTIDE SEQUENCE [LARGE SCALE GENOMIC DNA]</scope>
    <source>
        <strain evidence="2 3">KCTC 22011</strain>
    </source>
</reference>
<evidence type="ECO:0000313" key="2">
    <source>
        <dbReference type="EMBL" id="RDY67918.1"/>
    </source>
</evidence>
<keyword evidence="1" id="KW-0472">Membrane</keyword>
<dbReference type="RefSeq" id="WP_115842040.1">
    <property type="nucleotide sequence ID" value="NZ_CP183976.1"/>
</dbReference>
<dbReference type="Proteomes" id="UP000256829">
    <property type="component" value="Unassembled WGS sequence"/>
</dbReference>
<evidence type="ECO:0000313" key="3">
    <source>
        <dbReference type="Proteomes" id="UP000256829"/>
    </source>
</evidence>
<keyword evidence="1" id="KW-1133">Transmembrane helix</keyword>